<accession>A0A1F7GBA0</accession>
<dbReference type="InterPro" id="IPR047041">
    <property type="entry name" value="BipA_GTP-bd_dom"/>
</dbReference>
<dbReference type="Pfam" id="PF00009">
    <property type="entry name" value="GTP_EFTU"/>
    <property type="match status" value="1"/>
</dbReference>
<dbReference type="InterPro" id="IPR042116">
    <property type="entry name" value="TypA/BipA_C"/>
</dbReference>
<dbReference type="CDD" id="cd16263">
    <property type="entry name" value="BipA_III"/>
    <property type="match status" value="1"/>
</dbReference>
<dbReference type="PROSITE" id="PS51722">
    <property type="entry name" value="G_TR_2"/>
    <property type="match status" value="1"/>
</dbReference>
<dbReference type="CDD" id="cd03691">
    <property type="entry name" value="BipA_TypA_II"/>
    <property type="match status" value="1"/>
</dbReference>
<dbReference type="InterPro" id="IPR004161">
    <property type="entry name" value="EFTu-like_2"/>
</dbReference>
<dbReference type="InterPro" id="IPR009000">
    <property type="entry name" value="Transl_B-barrel_sf"/>
</dbReference>
<dbReference type="Pfam" id="PF03144">
    <property type="entry name" value="GTP_EFTU_D2"/>
    <property type="match status" value="1"/>
</dbReference>
<evidence type="ECO:0000256" key="2">
    <source>
        <dbReference type="ARBA" id="ARBA00035722"/>
    </source>
</evidence>
<dbReference type="SUPFAM" id="SSF52540">
    <property type="entry name" value="P-loop containing nucleoside triphosphate hydrolases"/>
    <property type="match status" value="1"/>
</dbReference>
<reference evidence="4 5" key="1">
    <citation type="journal article" date="2016" name="Nat. Commun.">
        <title>Thousands of microbial genomes shed light on interconnected biogeochemical processes in an aquifer system.</title>
        <authorList>
            <person name="Anantharaman K."/>
            <person name="Brown C.T."/>
            <person name="Hug L.A."/>
            <person name="Sharon I."/>
            <person name="Castelle C.J."/>
            <person name="Probst A.J."/>
            <person name="Thomas B.C."/>
            <person name="Singh A."/>
            <person name="Wilkins M.J."/>
            <person name="Karaoz U."/>
            <person name="Brodie E.L."/>
            <person name="Williams K.H."/>
            <person name="Hubbard S.S."/>
            <person name="Banfield J.F."/>
        </authorList>
    </citation>
    <scope>NUCLEOTIDE SEQUENCE [LARGE SCALE GENOMIC DNA]</scope>
</reference>
<dbReference type="FunFam" id="3.30.70.870:FF:000003">
    <property type="entry name" value="GTP-binding protein TypA"/>
    <property type="match status" value="1"/>
</dbReference>
<dbReference type="InterPro" id="IPR048876">
    <property type="entry name" value="BipA_C"/>
</dbReference>
<dbReference type="CDD" id="cd01891">
    <property type="entry name" value="TypA_BipA"/>
    <property type="match status" value="1"/>
</dbReference>
<dbReference type="SUPFAM" id="SSF50447">
    <property type="entry name" value="Translation proteins"/>
    <property type="match status" value="1"/>
</dbReference>
<dbReference type="Gene3D" id="2.40.30.10">
    <property type="entry name" value="Translation factors"/>
    <property type="match status" value="1"/>
</dbReference>
<organism evidence="4 5">
    <name type="scientific">Candidatus Roizmanbacteria bacterium RIFCSPHIGHO2_01_FULL_39_12b</name>
    <dbReference type="NCBI Taxonomy" id="1802030"/>
    <lineage>
        <taxon>Bacteria</taxon>
        <taxon>Candidatus Roizmaniibacteriota</taxon>
    </lineage>
</organism>
<dbReference type="GO" id="GO:0005829">
    <property type="term" value="C:cytosol"/>
    <property type="evidence" value="ECO:0007669"/>
    <property type="project" value="TreeGrafter"/>
</dbReference>
<dbReference type="Gene3D" id="3.40.50.300">
    <property type="entry name" value="P-loop containing nucleotide triphosphate hydrolases"/>
    <property type="match status" value="1"/>
</dbReference>
<feature type="domain" description="Tr-type G" evidence="3">
    <location>
        <begin position="6"/>
        <end position="208"/>
    </location>
</feature>
<dbReference type="AlphaFoldDB" id="A0A1F7GBA0"/>
<dbReference type="InterPro" id="IPR035647">
    <property type="entry name" value="EFG_III/V"/>
</dbReference>
<dbReference type="Gene3D" id="2.40.50.250">
    <property type="entry name" value="bipa protein"/>
    <property type="match status" value="1"/>
</dbReference>
<dbReference type="GO" id="GO:1990904">
    <property type="term" value="C:ribonucleoprotein complex"/>
    <property type="evidence" value="ECO:0007669"/>
    <property type="project" value="TreeGrafter"/>
</dbReference>
<evidence type="ECO:0000256" key="1">
    <source>
        <dbReference type="ARBA" id="ARBA00023134"/>
    </source>
</evidence>
<evidence type="ECO:0000259" key="3">
    <source>
        <dbReference type="PROSITE" id="PS51722"/>
    </source>
</evidence>
<sequence>MKYLNMNIRNIAIIAHVDHGKTTLVDAILKQSAIFRENQKEMQESFLMDSSDLEKEKGITILAKNTSVMYGQDKINIIDTPGHADFGSEVERVLNMASGALLLVDAAEGPLPQTRFVLKKALASGLKIILFINKIDKKDARPLEVQHEVEDLFIELAENEESLNFSTLYGVGRDGKAFRQLPELYSRSTGDLGVLFETIVDEIPNSSVDIEKPFQMLISTLDYDSYVGKLCIGKISRGKITKGMKIALLDKEKLIGTYTATKIYTSVGLERREVEEAVSGDIIALAGIPELSISQTVVDVNNLDPLPIIEVAEPTIKIRIGPNTSPFAGREGTYVTSRQIKERLIKELETNLGFRLEESVDPNSFIICGRGELHLAILIETMRREGFEMEIAKPQVIMKEINGVNCEPFEELTVDVEKVYTGVVSDEIGKRKGKIINMHPIGDIGMRLIYKISSRNLIGVRGILLTGTRGTAIISTYLLGYEPVGTDTATVRNGALIATQTGETLTYGLVNAQTRGTLLYGAGIKVYEGMVIGIASQERDIEINVCRAKQLTNNRSSGEGVKDILEPATQLSLEQYLDFIGDDELLEVTPQNLRLRKQFLTQTQRRVKGRKS</sequence>
<evidence type="ECO:0000313" key="4">
    <source>
        <dbReference type="EMBL" id="OGK16157.1"/>
    </source>
</evidence>
<dbReference type="SUPFAM" id="SSF54980">
    <property type="entry name" value="EF-G C-terminal domain-like"/>
    <property type="match status" value="2"/>
</dbReference>
<dbReference type="InterPro" id="IPR000795">
    <property type="entry name" value="T_Tr_GTP-bd_dom"/>
</dbReference>
<dbReference type="InterPro" id="IPR047042">
    <property type="entry name" value="BipA_II"/>
</dbReference>
<dbReference type="InterPro" id="IPR005225">
    <property type="entry name" value="Small_GTP-bd"/>
</dbReference>
<dbReference type="InterPro" id="IPR035651">
    <property type="entry name" value="BipA_V"/>
</dbReference>
<dbReference type="PRINTS" id="PR00315">
    <property type="entry name" value="ELONGATNFCT"/>
</dbReference>
<dbReference type="Pfam" id="PF21018">
    <property type="entry name" value="BipA_C"/>
    <property type="match status" value="1"/>
</dbReference>
<dbReference type="Pfam" id="PF00679">
    <property type="entry name" value="EFG_C"/>
    <property type="match status" value="1"/>
</dbReference>
<dbReference type="GO" id="GO:0005525">
    <property type="term" value="F:GTP binding"/>
    <property type="evidence" value="ECO:0007669"/>
    <property type="project" value="UniProtKB-KW"/>
</dbReference>
<comment type="caution">
    <text evidence="4">The sequence shown here is derived from an EMBL/GenBank/DDBJ whole genome shotgun (WGS) entry which is preliminary data.</text>
</comment>
<dbReference type="NCBIfam" id="TIGR01394">
    <property type="entry name" value="TypA_BipA"/>
    <property type="match status" value="1"/>
</dbReference>
<dbReference type="InterPro" id="IPR027417">
    <property type="entry name" value="P-loop_NTPase"/>
</dbReference>
<dbReference type="PANTHER" id="PTHR42908">
    <property type="entry name" value="TRANSLATION ELONGATION FACTOR-RELATED"/>
    <property type="match status" value="1"/>
</dbReference>
<proteinExistence type="predicted"/>
<dbReference type="CDD" id="cd03710">
    <property type="entry name" value="BipA_TypA_C"/>
    <property type="match status" value="1"/>
</dbReference>
<dbReference type="Proteomes" id="UP000178372">
    <property type="component" value="Unassembled WGS sequence"/>
</dbReference>
<keyword evidence="1" id="KW-0342">GTP-binding</keyword>
<evidence type="ECO:0000313" key="5">
    <source>
        <dbReference type="Proteomes" id="UP000178372"/>
    </source>
</evidence>
<dbReference type="EMBL" id="MFZF01000020">
    <property type="protein sequence ID" value="OGK16157.1"/>
    <property type="molecule type" value="Genomic_DNA"/>
</dbReference>
<dbReference type="PANTHER" id="PTHR42908:SF8">
    <property type="entry name" value="TR-TYPE G DOMAIN-CONTAINING PROTEIN"/>
    <property type="match status" value="1"/>
</dbReference>
<dbReference type="InterPro" id="IPR000640">
    <property type="entry name" value="EFG_V-like"/>
</dbReference>
<dbReference type="Gene3D" id="3.30.70.240">
    <property type="match status" value="1"/>
</dbReference>
<protein>
    <recommendedName>
        <fullName evidence="2">50S ribosomal subunit assembly factor BipA</fullName>
    </recommendedName>
</protein>
<dbReference type="InterPro" id="IPR031157">
    <property type="entry name" value="G_TR_CS"/>
</dbReference>
<dbReference type="NCBIfam" id="TIGR00231">
    <property type="entry name" value="small_GTP"/>
    <property type="match status" value="1"/>
</dbReference>
<dbReference type="GO" id="GO:0003924">
    <property type="term" value="F:GTPase activity"/>
    <property type="evidence" value="ECO:0007669"/>
    <property type="project" value="InterPro"/>
</dbReference>
<gene>
    <name evidence="4" type="ORF">A2690_01825</name>
</gene>
<dbReference type="InterPro" id="IPR047043">
    <property type="entry name" value="BipA_III"/>
</dbReference>
<name>A0A1F7GBA0_9BACT</name>
<dbReference type="PROSITE" id="PS00301">
    <property type="entry name" value="G_TR_1"/>
    <property type="match status" value="1"/>
</dbReference>
<dbReference type="InterPro" id="IPR006298">
    <property type="entry name" value="BipA"/>
</dbReference>
<dbReference type="Gene3D" id="3.30.70.870">
    <property type="entry name" value="Elongation Factor G (Translational Gtpase), domain 3"/>
    <property type="match status" value="1"/>
</dbReference>
<keyword evidence="1" id="KW-0547">Nucleotide-binding</keyword>